<dbReference type="Proteomes" id="UP000191612">
    <property type="component" value="Unassembled WGS sequence"/>
</dbReference>
<sequence length="252" mass="28747">MKCLPLVLLVSLHLFLLPSSFLLPSALRIQTLDTVSKASLLGSMAIFVGQQADYLLLSYRSDIESFTTKSIIITTNMAHPRPIPTFTDDQLELLTQLRERRGDREYAKERIMEDAQAIMRMAARVASLQLGEIPHTSALIPAVMKALEARMLQILQEAVDLSVEAHIDAWTDCWIFDTAILMEAFIAMWRVCGNVGRYASTYEALAVGIRWRMELRIPFLTHQMMALYLEETKDRDIEEEILEGYRYEDSGE</sequence>
<keyword evidence="3" id="KW-1185">Reference proteome</keyword>
<evidence type="ECO:0000313" key="2">
    <source>
        <dbReference type="EMBL" id="OQD89231.1"/>
    </source>
</evidence>
<organism evidence="2 3">
    <name type="scientific">Penicillium solitum</name>
    <dbReference type="NCBI Taxonomy" id="60172"/>
    <lineage>
        <taxon>Eukaryota</taxon>
        <taxon>Fungi</taxon>
        <taxon>Dikarya</taxon>
        <taxon>Ascomycota</taxon>
        <taxon>Pezizomycotina</taxon>
        <taxon>Eurotiomycetes</taxon>
        <taxon>Eurotiomycetidae</taxon>
        <taxon>Eurotiales</taxon>
        <taxon>Aspergillaceae</taxon>
        <taxon>Penicillium</taxon>
    </lineage>
</organism>
<evidence type="ECO:0000256" key="1">
    <source>
        <dbReference type="SAM" id="SignalP"/>
    </source>
</evidence>
<keyword evidence="1" id="KW-0732">Signal</keyword>
<feature type="chain" id="PRO_5013274768" evidence="1">
    <location>
        <begin position="23"/>
        <end position="252"/>
    </location>
</feature>
<comment type="caution">
    <text evidence="2">The sequence shown here is derived from an EMBL/GenBank/DDBJ whole genome shotgun (WGS) entry which is preliminary data.</text>
</comment>
<dbReference type="EMBL" id="MDYO01000066">
    <property type="protein sequence ID" value="OQD89231.1"/>
    <property type="molecule type" value="Genomic_DNA"/>
</dbReference>
<accession>A0A1V6QJ47</accession>
<protein>
    <submittedName>
        <fullName evidence="2">Uncharacterized protein</fullName>
    </submittedName>
</protein>
<dbReference type="AlphaFoldDB" id="A0A1V6QJ47"/>
<feature type="signal peptide" evidence="1">
    <location>
        <begin position="1"/>
        <end position="22"/>
    </location>
</feature>
<gene>
    <name evidence="2" type="ORF">PENSOL_c066G08282</name>
</gene>
<proteinExistence type="predicted"/>
<evidence type="ECO:0000313" key="3">
    <source>
        <dbReference type="Proteomes" id="UP000191612"/>
    </source>
</evidence>
<name>A0A1V6QJ47_9EURO</name>
<reference evidence="3" key="1">
    <citation type="journal article" date="2017" name="Nat. Microbiol.">
        <title>Global analysis of biosynthetic gene clusters reveals vast potential of secondary metabolite production in Penicillium species.</title>
        <authorList>
            <person name="Nielsen J.C."/>
            <person name="Grijseels S."/>
            <person name="Prigent S."/>
            <person name="Ji B."/>
            <person name="Dainat J."/>
            <person name="Nielsen K.F."/>
            <person name="Frisvad J.C."/>
            <person name="Workman M."/>
            <person name="Nielsen J."/>
        </authorList>
    </citation>
    <scope>NUCLEOTIDE SEQUENCE [LARGE SCALE GENOMIC DNA]</scope>
    <source>
        <strain evidence="3">IBT 29525</strain>
    </source>
</reference>